<dbReference type="InterPro" id="IPR013083">
    <property type="entry name" value="Znf_RING/FYVE/PHD"/>
</dbReference>
<dbReference type="EMBL" id="CAKOGP040001112">
    <property type="protein sequence ID" value="CAJ1942414.1"/>
    <property type="molecule type" value="Genomic_DNA"/>
</dbReference>
<evidence type="ECO:0000256" key="2">
    <source>
        <dbReference type="ARBA" id="ARBA00004141"/>
    </source>
</evidence>
<name>A0AAD2CQ91_9STRA</name>
<feature type="compositionally biased region" description="Polar residues" evidence="13">
    <location>
        <begin position="331"/>
        <end position="342"/>
    </location>
</feature>
<dbReference type="GO" id="GO:0016567">
    <property type="term" value="P:protein ubiquitination"/>
    <property type="evidence" value="ECO:0007669"/>
    <property type="project" value="TreeGrafter"/>
</dbReference>
<evidence type="ECO:0000256" key="3">
    <source>
        <dbReference type="ARBA" id="ARBA00012483"/>
    </source>
</evidence>
<keyword evidence="6" id="KW-0479">Metal-binding</keyword>
<dbReference type="GO" id="GO:0061630">
    <property type="term" value="F:ubiquitin protein ligase activity"/>
    <property type="evidence" value="ECO:0007669"/>
    <property type="project" value="UniProtKB-EC"/>
</dbReference>
<feature type="compositionally biased region" description="Polar residues" evidence="13">
    <location>
        <begin position="29"/>
        <end position="39"/>
    </location>
</feature>
<dbReference type="PANTHER" id="PTHR45977:SF4">
    <property type="entry name" value="RING-TYPE DOMAIN-CONTAINING PROTEIN"/>
    <property type="match status" value="1"/>
</dbReference>
<evidence type="ECO:0000256" key="5">
    <source>
        <dbReference type="ARBA" id="ARBA00022692"/>
    </source>
</evidence>
<evidence type="ECO:0000256" key="13">
    <source>
        <dbReference type="SAM" id="MobiDB-lite"/>
    </source>
</evidence>
<dbReference type="PANTHER" id="PTHR45977">
    <property type="entry name" value="TARGET OF ERK KINASE MPK-1"/>
    <property type="match status" value="1"/>
</dbReference>
<comment type="catalytic activity">
    <reaction evidence="1">
        <text>S-ubiquitinyl-[E2 ubiquitin-conjugating enzyme]-L-cysteine + [acceptor protein]-L-lysine = [E2 ubiquitin-conjugating enzyme]-L-cysteine + N(6)-ubiquitinyl-[acceptor protein]-L-lysine.</text>
        <dbReference type="EC" id="2.3.2.27"/>
    </reaction>
</comment>
<feature type="region of interest" description="Disordered" evidence="13">
    <location>
        <begin position="17"/>
        <end position="48"/>
    </location>
</feature>
<comment type="caution">
    <text evidence="15">The sequence shown here is derived from an EMBL/GenBank/DDBJ whole genome shotgun (WGS) entry which is preliminary data.</text>
</comment>
<evidence type="ECO:0000256" key="7">
    <source>
        <dbReference type="ARBA" id="ARBA00022771"/>
    </source>
</evidence>
<dbReference type="PROSITE" id="PS50089">
    <property type="entry name" value="ZF_RING_2"/>
    <property type="match status" value="1"/>
</dbReference>
<protein>
    <recommendedName>
        <fullName evidence="3">RING-type E3 ubiquitin transferase</fullName>
        <ecNumber evidence="3">2.3.2.27</ecNumber>
    </recommendedName>
</protein>
<evidence type="ECO:0000313" key="16">
    <source>
        <dbReference type="Proteomes" id="UP001295423"/>
    </source>
</evidence>
<evidence type="ECO:0000256" key="4">
    <source>
        <dbReference type="ARBA" id="ARBA00022679"/>
    </source>
</evidence>
<dbReference type="SMART" id="SM01197">
    <property type="entry name" value="FANCL_C"/>
    <property type="match status" value="1"/>
</dbReference>
<keyword evidence="11" id="KW-0472">Membrane</keyword>
<keyword evidence="4" id="KW-0808">Transferase</keyword>
<comment type="subcellular location">
    <subcellularLocation>
        <location evidence="2">Membrane</location>
        <topology evidence="2">Multi-pass membrane protein</topology>
    </subcellularLocation>
</comment>
<dbReference type="Proteomes" id="UP001295423">
    <property type="component" value="Unassembled WGS sequence"/>
</dbReference>
<dbReference type="Pfam" id="PF13639">
    <property type="entry name" value="zf-RING_2"/>
    <property type="match status" value="1"/>
</dbReference>
<keyword evidence="16" id="KW-1185">Reference proteome</keyword>
<keyword evidence="5" id="KW-0812">Transmembrane</keyword>
<dbReference type="AlphaFoldDB" id="A0AAD2CQ91"/>
<dbReference type="SMART" id="SM00184">
    <property type="entry name" value="RING"/>
    <property type="match status" value="1"/>
</dbReference>
<dbReference type="GO" id="GO:0008270">
    <property type="term" value="F:zinc ion binding"/>
    <property type="evidence" value="ECO:0007669"/>
    <property type="project" value="UniProtKB-KW"/>
</dbReference>
<keyword evidence="8" id="KW-0833">Ubl conjugation pathway</keyword>
<dbReference type="EC" id="2.3.2.27" evidence="3"/>
<evidence type="ECO:0000256" key="12">
    <source>
        <dbReference type="PROSITE-ProRule" id="PRU00175"/>
    </source>
</evidence>
<dbReference type="GO" id="GO:0006511">
    <property type="term" value="P:ubiquitin-dependent protein catabolic process"/>
    <property type="evidence" value="ECO:0007669"/>
    <property type="project" value="TreeGrafter"/>
</dbReference>
<dbReference type="SUPFAM" id="SSF57850">
    <property type="entry name" value="RING/U-box"/>
    <property type="match status" value="1"/>
</dbReference>
<evidence type="ECO:0000256" key="1">
    <source>
        <dbReference type="ARBA" id="ARBA00000900"/>
    </source>
</evidence>
<dbReference type="Gene3D" id="3.30.40.10">
    <property type="entry name" value="Zinc/RING finger domain, C3HC4 (zinc finger)"/>
    <property type="match status" value="1"/>
</dbReference>
<evidence type="ECO:0000256" key="6">
    <source>
        <dbReference type="ARBA" id="ARBA00022723"/>
    </source>
</evidence>
<feature type="compositionally biased region" description="Basic and acidic residues" evidence="13">
    <location>
        <begin position="19"/>
        <end position="28"/>
    </location>
</feature>
<keyword evidence="10" id="KW-1133">Transmembrane helix</keyword>
<keyword evidence="9" id="KW-0862">Zinc</keyword>
<dbReference type="GO" id="GO:0016020">
    <property type="term" value="C:membrane"/>
    <property type="evidence" value="ECO:0007669"/>
    <property type="project" value="UniProtKB-SubCell"/>
</dbReference>
<evidence type="ECO:0000256" key="10">
    <source>
        <dbReference type="ARBA" id="ARBA00022989"/>
    </source>
</evidence>
<proteinExistence type="predicted"/>
<organism evidence="15 16">
    <name type="scientific">Cylindrotheca closterium</name>
    <dbReference type="NCBI Taxonomy" id="2856"/>
    <lineage>
        <taxon>Eukaryota</taxon>
        <taxon>Sar</taxon>
        <taxon>Stramenopiles</taxon>
        <taxon>Ochrophyta</taxon>
        <taxon>Bacillariophyta</taxon>
        <taxon>Bacillariophyceae</taxon>
        <taxon>Bacillariophycidae</taxon>
        <taxon>Bacillariales</taxon>
        <taxon>Bacillariaceae</taxon>
        <taxon>Cylindrotheca</taxon>
    </lineage>
</organism>
<evidence type="ECO:0000313" key="15">
    <source>
        <dbReference type="EMBL" id="CAJ1942414.1"/>
    </source>
</evidence>
<feature type="region of interest" description="Disordered" evidence="13">
    <location>
        <begin position="319"/>
        <end position="342"/>
    </location>
</feature>
<accession>A0AAD2CQ91</accession>
<evidence type="ECO:0000256" key="8">
    <source>
        <dbReference type="ARBA" id="ARBA00022786"/>
    </source>
</evidence>
<evidence type="ECO:0000256" key="9">
    <source>
        <dbReference type="ARBA" id="ARBA00022833"/>
    </source>
</evidence>
<feature type="region of interest" description="Disordered" evidence="13">
    <location>
        <begin position="274"/>
        <end position="300"/>
    </location>
</feature>
<evidence type="ECO:0000256" key="11">
    <source>
        <dbReference type="ARBA" id="ARBA00023136"/>
    </source>
</evidence>
<dbReference type="InterPro" id="IPR001841">
    <property type="entry name" value="Znf_RING"/>
</dbReference>
<sequence>MNAISLLKISSRLKKLRKRSTEQNRATRNEGQGASNQRNLPEESSADGFSDLDELANLEEQLEIEQFLAEIRSSEVQSSTISLSTQARKEFIANILISQRVSMVQDESKDDSEENDKESDLFICRSISGEDTKESGDSMAAGRPQCAICLLDYADGDAICWSHNKRCNHHFHKGCMVEWLKSNDECPLCRNNYLALSDDDRTEVDGNSSLPDDPSVFSQGTYGLPSIIHSDSSFESEPPYRIDLDPVVFRAPNMEDCIRQDNVSAVTSSDGSIYTENDSWSHSDEVEEEGAGSIIGNSDAWSCPSVNDVEDLPSTDNFAIEHRPRNRQSTEESTAQIVQRGTNQEVSLELDDLIVDGLMLQLEKRPSSREVPIGIDLESESCTSVYTRSSDGNFG</sequence>
<keyword evidence="7 12" id="KW-0863">Zinc-finger</keyword>
<gene>
    <name evidence="15" type="ORF">CYCCA115_LOCUS7935</name>
</gene>
<evidence type="ECO:0000259" key="14">
    <source>
        <dbReference type="PROSITE" id="PS50089"/>
    </source>
</evidence>
<reference evidence="15" key="1">
    <citation type="submission" date="2023-08" db="EMBL/GenBank/DDBJ databases">
        <authorList>
            <person name="Audoor S."/>
            <person name="Bilcke G."/>
        </authorList>
    </citation>
    <scope>NUCLEOTIDE SEQUENCE</scope>
</reference>
<feature type="domain" description="RING-type" evidence="14">
    <location>
        <begin position="146"/>
        <end position="190"/>
    </location>
</feature>